<protein>
    <recommendedName>
        <fullName evidence="3">C2H2-type domain-containing protein</fullName>
    </recommendedName>
</protein>
<dbReference type="AlphaFoldDB" id="A0A165ZK97"/>
<sequence>MYGRELLLLNSHAEHVYNRIRVHPAPNVPPLGSSHARSPLPARPSNYGYQVPQPPVPPPQAQRYPRSAPAPVQQAIPSRPSQYNAQSSSQFMILRPEQRSGQLRVAAASNISMRDADKALSKDDDVPDPNNRFACDQPNCGKRYATMGNLNRHRKTAHGIPIR</sequence>
<dbReference type="InParanoid" id="A0A165ZK97"/>
<accession>A0A165ZK97</accession>
<name>A0A165ZK97_EXIGL</name>
<evidence type="ECO:0000313" key="4">
    <source>
        <dbReference type="EMBL" id="KZV83479.1"/>
    </source>
</evidence>
<evidence type="ECO:0000256" key="2">
    <source>
        <dbReference type="SAM" id="MobiDB-lite"/>
    </source>
</evidence>
<dbReference type="GO" id="GO:0008270">
    <property type="term" value="F:zinc ion binding"/>
    <property type="evidence" value="ECO:0007669"/>
    <property type="project" value="UniProtKB-KW"/>
</dbReference>
<dbReference type="EMBL" id="KV426269">
    <property type="protein sequence ID" value="KZV83479.1"/>
    <property type="molecule type" value="Genomic_DNA"/>
</dbReference>
<dbReference type="PROSITE" id="PS00028">
    <property type="entry name" value="ZINC_FINGER_C2H2_1"/>
    <property type="match status" value="1"/>
</dbReference>
<dbReference type="InterPro" id="IPR036236">
    <property type="entry name" value="Znf_C2H2_sf"/>
</dbReference>
<evidence type="ECO:0000256" key="1">
    <source>
        <dbReference type="PROSITE-ProRule" id="PRU00042"/>
    </source>
</evidence>
<feature type="compositionally biased region" description="Polar residues" evidence="2">
    <location>
        <begin position="75"/>
        <end position="87"/>
    </location>
</feature>
<dbReference type="OrthoDB" id="10651604at2759"/>
<evidence type="ECO:0000259" key="3">
    <source>
        <dbReference type="PROSITE" id="PS50157"/>
    </source>
</evidence>
<feature type="domain" description="C2H2-type" evidence="3">
    <location>
        <begin position="133"/>
        <end position="158"/>
    </location>
</feature>
<feature type="region of interest" description="Disordered" evidence="2">
    <location>
        <begin position="26"/>
        <end position="87"/>
    </location>
</feature>
<keyword evidence="1" id="KW-0863">Zinc-finger</keyword>
<gene>
    <name evidence="4" type="ORF">EXIGLDRAFT_312033</name>
</gene>
<proteinExistence type="predicted"/>
<organism evidence="4 5">
    <name type="scientific">Exidia glandulosa HHB12029</name>
    <dbReference type="NCBI Taxonomy" id="1314781"/>
    <lineage>
        <taxon>Eukaryota</taxon>
        <taxon>Fungi</taxon>
        <taxon>Dikarya</taxon>
        <taxon>Basidiomycota</taxon>
        <taxon>Agaricomycotina</taxon>
        <taxon>Agaricomycetes</taxon>
        <taxon>Auriculariales</taxon>
        <taxon>Exidiaceae</taxon>
        <taxon>Exidia</taxon>
    </lineage>
</organism>
<dbReference type="PROSITE" id="PS50157">
    <property type="entry name" value="ZINC_FINGER_C2H2_2"/>
    <property type="match status" value="1"/>
</dbReference>
<reference evidence="4 5" key="1">
    <citation type="journal article" date="2016" name="Mol. Biol. Evol.">
        <title>Comparative Genomics of Early-Diverging Mushroom-Forming Fungi Provides Insights into the Origins of Lignocellulose Decay Capabilities.</title>
        <authorList>
            <person name="Nagy L.G."/>
            <person name="Riley R."/>
            <person name="Tritt A."/>
            <person name="Adam C."/>
            <person name="Daum C."/>
            <person name="Floudas D."/>
            <person name="Sun H."/>
            <person name="Yadav J.S."/>
            <person name="Pangilinan J."/>
            <person name="Larsson K.H."/>
            <person name="Matsuura K."/>
            <person name="Barry K."/>
            <person name="Labutti K."/>
            <person name="Kuo R."/>
            <person name="Ohm R.A."/>
            <person name="Bhattacharya S.S."/>
            <person name="Shirouzu T."/>
            <person name="Yoshinaga Y."/>
            <person name="Martin F.M."/>
            <person name="Grigoriev I.V."/>
            <person name="Hibbett D.S."/>
        </authorList>
    </citation>
    <scope>NUCLEOTIDE SEQUENCE [LARGE SCALE GENOMIC DNA]</scope>
    <source>
        <strain evidence="4 5">HHB12029</strain>
    </source>
</reference>
<dbReference type="SUPFAM" id="SSF57667">
    <property type="entry name" value="beta-beta-alpha zinc fingers"/>
    <property type="match status" value="1"/>
</dbReference>
<dbReference type="Gene3D" id="3.30.160.60">
    <property type="entry name" value="Classic Zinc Finger"/>
    <property type="match status" value="1"/>
</dbReference>
<dbReference type="Proteomes" id="UP000077266">
    <property type="component" value="Unassembled WGS sequence"/>
</dbReference>
<keyword evidence="5" id="KW-1185">Reference proteome</keyword>
<keyword evidence="1" id="KW-0479">Metal-binding</keyword>
<evidence type="ECO:0000313" key="5">
    <source>
        <dbReference type="Proteomes" id="UP000077266"/>
    </source>
</evidence>
<dbReference type="InterPro" id="IPR013087">
    <property type="entry name" value="Znf_C2H2_type"/>
</dbReference>
<keyword evidence="1" id="KW-0862">Zinc</keyword>